<keyword evidence="3" id="KW-1185">Reference proteome</keyword>
<comment type="caution">
    <text evidence="2">The sequence shown here is derived from an EMBL/GenBank/DDBJ whole genome shotgun (WGS) entry which is preliminary data.</text>
</comment>
<protein>
    <submittedName>
        <fullName evidence="2">Uncharacterized protein</fullName>
    </submittedName>
</protein>
<evidence type="ECO:0000256" key="1">
    <source>
        <dbReference type="SAM" id="MobiDB-lite"/>
    </source>
</evidence>
<feature type="compositionally biased region" description="Basic and acidic residues" evidence="1">
    <location>
        <begin position="1"/>
        <end position="10"/>
    </location>
</feature>
<dbReference type="AlphaFoldDB" id="A0A7V8V3Q3"/>
<evidence type="ECO:0000313" key="2">
    <source>
        <dbReference type="EMBL" id="MBA2114301.1"/>
    </source>
</evidence>
<feature type="region of interest" description="Disordered" evidence="1">
    <location>
        <begin position="1"/>
        <end position="29"/>
    </location>
</feature>
<dbReference type="EMBL" id="JABRWO010000003">
    <property type="protein sequence ID" value="MBA2114301.1"/>
    <property type="molecule type" value="Genomic_DNA"/>
</dbReference>
<organism evidence="2 3">
    <name type="scientific">Bremerella alba</name>
    <dbReference type="NCBI Taxonomy" id="980252"/>
    <lineage>
        <taxon>Bacteria</taxon>
        <taxon>Pseudomonadati</taxon>
        <taxon>Planctomycetota</taxon>
        <taxon>Planctomycetia</taxon>
        <taxon>Pirellulales</taxon>
        <taxon>Pirellulaceae</taxon>
        <taxon>Bremerella</taxon>
    </lineage>
</organism>
<sequence>MAWENCEKNSSRTNYTTRNYQESRPMGGRRSKLYKVETWA</sequence>
<evidence type="ECO:0000313" key="3">
    <source>
        <dbReference type="Proteomes" id="UP000551616"/>
    </source>
</evidence>
<proteinExistence type="predicted"/>
<accession>A0A7V8V3Q3</accession>
<name>A0A7V8V3Q3_9BACT</name>
<reference evidence="2 3" key="1">
    <citation type="submission" date="2020-05" db="EMBL/GenBank/DDBJ databases">
        <title>Bremerella alba sp. nov., a novel planctomycete isolated from the surface of the macroalga Fucus spiralis.</title>
        <authorList>
            <person name="Godinho O."/>
            <person name="Botelho R."/>
            <person name="Albuquerque L."/>
            <person name="Wiegand S."/>
            <person name="Da Costa M.S."/>
            <person name="Lobo-Da-Cunha A."/>
            <person name="Jogler C."/>
            <person name="Lage O.M."/>
        </authorList>
    </citation>
    <scope>NUCLEOTIDE SEQUENCE [LARGE SCALE GENOMIC DNA]</scope>
    <source>
        <strain evidence="2 3">FF15</strain>
    </source>
</reference>
<dbReference type="Proteomes" id="UP000551616">
    <property type="component" value="Unassembled WGS sequence"/>
</dbReference>
<gene>
    <name evidence="2" type="ORF">HOV93_14580</name>
</gene>
<feature type="compositionally biased region" description="Polar residues" evidence="1">
    <location>
        <begin position="11"/>
        <end position="22"/>
    </location>
</feature>